<dbReference type="EMBL" id="CAXLJL010000356">
    <property type="protein sequence ID" value="CAL5136884.1"/>
    <property type="molecule type" value="Genomic_DNA"/>
</dbReference>
<evidence type="ECO:0000256" key="9">
    <source>
        <dbReference type="SAM" id="SignalP"/>
    </source>
</evidence>
<proteinExistence type="inferred from homology"/>
<evidence type="ECO:0000256" key="2">
    <source>
        <dbReference type="ARBA" id="ARBA00022729"/>
    </source>
</evidence>
<dbReference type="PANTHER" id="PTHR11005">
    <property type="entry name" value="LYSOSOMAL ACID LIPASE-RELATED"/>
    <property type="match status" value="1"/>
</dbReference>
<dbReference type="Proteomes" id="UP001497525">
    <property type="component" value="Unassembled WGS sequence"/>
</dbReference>
<dbReference type="InterPro" id="IPR006693">
    <property type="entry name" value="AB_hydrolase_lipase"/>
</dbReference>
<evidence type="ECO:0000256" key="3">
    <source>
        <dbReference type="ARBA" id="ARBA00022801"/>
    </source>
</evidence>
<evidence type="ECO:0000313" key="12">
    <source>
        <dbReference type="Proteomes" id="UP001497525"/>
    </source>
</evidence>
<evidence type="ECO:0000313" key="11">
    <source>
        <dbReference type="EMBL" id="CAL5136884.1"/>
    </source>
</evidence>
<dbReference type="AlphaFoldDB" id="A0AAV2TIN8"/>
<feature type="active site" description="Nucleophile" evidence="8">
    <location>
        <position position="181"/>
    </location>
</feature>
<dbReference type="GO" id="GO:0016788">
    <property type="term" value="F:hydrolase activity, acting on ester bonds"/>
    <property type="evidence" value="ECO:0007669"/>
    <property type="project" value="InterPro"/>
</dbReference>
<feature type="signal peptide" evidence="9">
    <location>
        <begin position="1"/>
        <end position="16"/>
    </location>
</feature>
<evidence type="ECO:0000256" key="8">
    <source>
        <dbReference type="PIRSR" id="PIRSR000862-1"/>
    </source>
</evidence>
<evidence type="ECO:0000259" key="10">
    <source>
        <dbReference type="Pfam" id="PF04083"/>
    </source>
</evidence>
<feature type="active site" description="Charge relay system" evidence="8">
    <location>
        <position position="383"/>
    </location>
</feature>
<dbReference type="Gene3D" id="3.40.50.1820">
    <property type="entry name" value="alpha/beta hydrolase"/>
    <property type="match status" value="1"/>
</dbReference>
<reference evidence="11" key="1">
    <citation type="submission" date="2024-06" db="EMBL/GenBank/DDBJ databases">
        <authorList>
            <person name="Liu X."/>
            <person name="Lenzi L."/>
            <person name="Haldenby T S."/>
            <person name="Uol C."/>
        </authorList>
    </citation>
    <scope>NUCLEOTIDE SEQUENCE</scope>
</reference>
<dbReference type="InterPro" id="IPR025483">
    <property type="entry name" value="Lipase_euk"/>
</dbReference>
<evidence type="ECO:0000256" key="6">
    <source>
        <dbReference type="ARBA" id="ARBA00023180"/>
    </source>
</evidence>
<dbReference type="FunFam" id="3.40.50.1820:FF:000021">
    <property type="entry name" value="Lipase"/>
    <property type="match status" value="1"/>
</dbReference>
<dbReference type="SUPFAM" id="SSF53474">
    <property type="entry name" value="alpha/beta-Hydrolases"/>
    <property type="match status" value="1"/>
</dbReference>
<keyword evidence="2 9" id="KW-0732">Signal</keyword>
<feature type="domain" description="Partial AB-hydrolase lipase" evidence="10">
    <location>
        <begin position="47"/>
        <end position="105"/>
    </location>
</feature>
<keyword evidence="6" id="KW-0325">Glycoprotein</keyword>
<organism evidence="11 12">
    <name type="scientific">Calicophoron daubneyi</name>
    <name type="common">Rumen fluke</name>
    <name type="synonym">Paramphistomum daubneyi</name>
    <dbReference type="NCBI Taxonomy" id="300641"/>
    <lineage>
        <taxon>Eukaryota</taxon>
        <taxon>Metazoa</taxon>
        <taxon>Spiralia</taxon>
        <taxon>Lophotrochozoa</taxon>
        <taxon>Platyhelminthes</taxon>
        <taxon>Trematoda</taxon>
        <taxon>Digenea</taxon>
        <taxon>Plagiorchiida</taxon>
        <taxon>Pronocephalata</taxon>
        <taxon>Paramphistomoidea</taxon>
        <taxon>Paramphistomidae</taxon>
        <taxon>Calicophoron</taxon>
    </lineage>
</organism>
<feature type="chain" id="PRO_5043752313" description="Lipase" evidence="9">
    <location>
        <begin position="17"/>
        <end position="411"/>
    </location>
</feature>
<evidence type="ECO:0000256" key="1">
    <source>
        <dbReference type="ARBA" id="ARBA00010701"/>
    </source>
</evidence>
<comment type="similarity">
    <text evidence="1 7">Belongs to the AB hydrolase superfamily. Lipase family.</text>
</comment>
<dbReference type="InterPro" id="IPR029058">
    <property type="entry name" value="AB_hydrolase_fold"/>
</dbReference>
<protein>
    <recommendedName>
        <fullName evidence="7">Lipase</fullName>
    </recommendedName>
</protein>
<dbReference type="PIRSF" id="PIRSF000862">
    <property type="entry name" value="Steryl_ester_lip"/>
    <property type="match status" value="1"/>
</dbReference>
<evidence type="ECO:0000256" key="5">
    <source>
        <dbReference type="ARBA" id="ARBA00023098"/>
    </source>
</evidence>
<keyword evidence="3 7" id="KW-0378">Hydrolase</keyword>
<dbReference type="GO" id="GO:0016042">
    <property type="term" value="P:lipid catabolic process"/>
    <property type="evidence" value="ECO:0007669"/>
    <property type="project" value="UniProtKB-KW"/>
</dbReference>
<dbReference type="Pfam" id="PF04083">
    <property type="entry name" value="Abhydro_lipase"/>
    <property type="match status" value="1"/>
</dbReference>
<sequence>MGFSLTNLLLFLSTLGVRKDPRRLGSVPELLIPIQGPIDPEVHFNLTEVARFYGYDCEEHSTITHDGYILGLFRIRNKLLTRKGPKKVVLLQHGLVDSAHTWVNNLRNESLGFILADAGFDVWLGNSRGNTYSRRHQSLNPSSVEFWDFSWDHMALYDLPATIYYILNQTKVDKIGYVGHSQGTQIAFAQFSRDPELQKHISVFIALAPVAFLSNIESPIRFIFPACRTIERAVELFGHGEFLPHTKLINFLAYFLCGAHRGSLVCRNIIYLFTGYDAPNTNQTRLPIYISHTPAGTSAQNIVHYCQAFFNRRFRMFDYGRKMNMERYGQPTPPDYDLSKFSVPVAMYSGGHDWLAVTQDVEHLISRIKGTVISHVHLPHYNHLDFVWGMDAGYKIYPHILQILLAYASAV</sequence>
<evidence type="ECO:0000256" key="7">
    <source>
        <dbReference type="PIRNR" id="PIRNR000862"/>
    </source>
</evidence>
<feature type="active site" description="Charge relay system" evidence="8">
    <location>
        <position position="353"/>
    </location>
</feature>
<name>A0AAV2TIN8_CALDB</name>
<accession>A0AAV2TIN8</accession>
<evidence type="ECO:0000256" key="4">
    <source>
        <dbReference type="ARBA" id="ARBA00022963"/>
    </source>
</evidence>
<comment type="caution">
    <text evidence="11">The sequence shown here is derived from an EMBL/GenBank/DDBJ whole genome shotgun (WGS) entry which is preliminary data.</text>
</comment>
<keyword evidence="4 7" id="KW-0442">Lipid degradation</keyword>
<keyword evidence="5" id="KW-0443">Lipid metabolism</keyword>
<gene>
    <name evidence="11" type="ORF">CDAUBV1_LOCUS11179</name>
</gene>